<accession>A0A5Q2VDQ9</accession>
<feature type="chain" id="PRO_5024391019" description="Lipoprotein" evidence="1">
    <location>
        <begin position="23"/>
        <end position="203"/>
    </location>
</feature>
<evidence type="ECO:0008006" key="4">
    <source>
        <dbReference type="Google" id="ProtNLM"/>
    </source>
</evidence>
<gene>
    <name evidence="2" type="ORF">GHV41_23820</name>
</gene>
<organism evidence="2 3">
    <name type="scientific">Serratia proteamaculans</name>
    <dbReference type="NCBI Taxonomy" id="28151"/>
    <lineage>
        <taxon>Bacteria</taxon>
        <taxon>Pseudomonadati</taxon>
        <taxon>Pseudomonadota</taxon>
        <taxon>Gammaproteobacteria</taxon>
        <taxon>Enterobacterales</taxon>
        <taxon>Yersiniaceae</taxon>
        <taxon>Serratia</taxon>
    </lineage>
</organism>
<proteinExistence type="predicted"/>
<feature type="signal peptide" evidence="1">
    <location>
        <begin position="1"/>
        <end position="22"/>
    </location>
</feature>
<evidence type="ECO:0000256" key="1">
    <source>
        <dbReference type="SAM" id="SignalP"/>
    </source>
</evidence>
<evidence type="ECO:0000313" key="2">
    <source>
        <dbReference type="EMBL" id="QGH63697.1"/>
    </source>
</evidence>
<protein>
    <recommendedName>
        <fullName evidence="4">Lipoprotein</fullName>
    </recommendedName>
</protein>
<sequence>MLKSKIACGLLTFLISNGCVSATPEVYLIDDLEYRSYQVMTRGELSDTKGKAIPVILVPILWAAAQGATVNLSAYLAQTIGAGNEVKFNEALSAAAVGAGIGAIGGTPLMADKFLLTEAGGLLFGGLAGEYLGKGKNKIGPALDSVPSQSDLNKILNDPNWGDAHFQKMPGLTGGKYKEALQRAVDDPSSWKKLMKQKCTQCH</sequence>
<name>A0A5Q2VDQ9_SERPR</name>
<dbReference type="Proteomes" id="UP000381260">
    <property type="component" value="Chromosome"/>
</dbReference>
<dbReference type="AlphaFoldDB" id="A0A5Q2VDQ9"/>
<dbReference type="EMBL" id="CP045913">
    <property type="protein sequence ID" value="QGH63697.1"/>
    <property type="molecule type" value="Genomic_DNA"/>
</dbReference>
<evidence type="ECO:0000313" key="3">
    <source>
        <dbReference type="Proteomes" id="UP000381260"/>
    </source>
</evidence>
<keyword evidence="1" id="KW-0732">Signal</keyword>
<reference evidence="2 3" key="1">
    <citation type="submission" date="2019-11" db="EMBL/GenBank/DDBJ databases">
        <title>The Phosphoenolpyruvate Phosphotransferase System Regulates Serratia proteamaculans 336X Biofilm Formation and Wheat Roots colonization.</title>
        <authorList>
            <person name="Liu F."/>
        </authorList>
    </citation>
    <scope>NUCLEOTIDE SEQUENCE [LARGE SCALE GENOMIC DNA]</scope>
    <source>
        <strain evidence="2 3">336X</strain>
    </source>
</reference>
<dbReference type="RefSeq" id="WP_112349880.1">
    <property type="nucleotide sequence ID" value="NZ_CAMIQX010000001.1"/>
</dbReference>